<dbReference type="PANTHER" id="PTHR48421:SF1">
    <property type="entry name" value="MYCBP-ASSOCIATED PROTEIN"/>
    <property type="match status" value="1"/>
</dbReference>
<evidence type="ECO:0000313" key="2">
    <source>
        <dbReference type="EMBL" id="CAG9859406.1"/>
    </source>
</evidence>
<dbReference type="PANTHER" id="PTHR48421">
    <property type="entry name" value="MYCBP-ASSOCIATED PROTEIN"/>
    <property type="match status" value="1"/>
</dbReference>
<sequence length="961" mass="113082">MEEGCAFCSCFKKELNKCAKKPPKEAPGCKDHLHNWERWLDERRKINQSLSRRLNCPKGELLMNTIEEKRKIIEEKTLFVNERNYAYNDKYRGNPEWFNLPPRLYQYCRNEPIIEIVRTQEEMREIVPIVYIETPTDILKEKDILPRTRNLLLRWQKGSYRQQVFQRIRKKMRFLEPHRPKLSELMVTGTSIGGNKEAKQGGCLPVCPKDSCTKRQECRVNTVVSKHEPHVTEVCHNCLEMTTAIHSIPMIGLKINGNAVTLASKKESLKLIFLFQSDVIPLVPMEKLVVLENMGSTTLRIHFKKKKKFPIFGDIIPYRRQSSPFFFNKNEIILLPFQTIQLPIWFKTPKIGNFNETWNVSTLPECCNHPIYFFLQGIVQIRENIQKEQQIKSMIEARTRYTLVNEMIMNLIEDTKSEQQPTLTYYYTEKDLFESINMEKWGVVTRPKYFYVKDVVNKLKELYETVKKADDPPVWDLSLQTLKEIVRKRDVSNYVESLYKDCKKMKERAEYLKDLYDNPLTEFKISKSSSKMLQMSTHSNIDTIKSNERLVAYENYQKFTKLVHQLTRTMMIPNKDRQKYAMVYFIWRFYMAKIAKDLGGYNRNFADIVTSVNYYEIQDVENLPERLIFERFDNIWTKRMRVERFKTDFSRIGNSDKRKPPCLDGISFDNVEEIHQTYMARRLSTDTKKKKENKDEAVTKSKLNLHKINSTPVVEYNPYIEIPMPPSPFLKKPEPNESAGKVPNNSSHSSLHSTNKDYQERYLIVYTNLCMAVDAMINSLETMAEKNIPIPTLGELASCKFVSIETVYKAQSGSKLSLTRKESDYYKYLTKTYMENPKTLEFFVKGKTLPVYEKLQEFFQRNTSLVSGWASQEYLVGEVKQDDYADVAVQTIDTREELDPISNVLLRVESDEIRRDSSDERMMHHDYGDADKDEEVFYIVDSNERTPEEESVQDDSKKSLW</sequence>
<dbReference type="OrthoDB" id="10263316at2759"/>
<protein>
    <submittedName>
        <fullName evidence="2">Uncharacterized protein</fullName>
    </submittedName>
</protein>
<evidence type="ECO:0000313" key="3">
    <source>
        <dbReference type="Proteomes" id="UP001153712"/>
    </source>
</evidence>
<proteinExistence type="predicted"/>
<dbReference type="Proteomes" id="UP001153712">
    <property type="component" value="Chromosome 2"/>
</dbReference>
<dbReference type="AlphaFoldDB" id="A0A9N9TJN0"/>
<feature type="region of interest" description="Disordered" evidence="1">
    <location>
        <begin position="727"/>
        <end position="753"/>
    </location>
</feature>
<feature type="compositionally biased region" description="Low complexity" evidence="1">
    <location>
        <begin position="744"/>
        <end position="753"/>
    </location>
</feature>
<name>A0A9N9TJN0_PHYSR</name>
<dbReference type="EMBL" id="OU900095">
    <property type="protein sequence ID" value="CAG9859406.1"/>
    <property type="molecule type" value="Genomic_DNA"/>
</dbReference>
<evidence type="ECO:0000256" key="1">
    <source>
        <dbReference type="SAM" id="MobiDB-lite"/>
    </source>
</evidence>
<dbReference type="InterPro" id="IPR032707">
    <property type="entry name" value="MYCBPAP"/>
</dbReference>
<keyword evidence="3" id="KW-1185">Reference proteome</keyword>
<accession>A0A9N9TJN0</accession>
<feature type="region of interest" description="Disordered" evidence="1">
    <location>
        <begin position="942"/>
        <end position="961"/>
    </location>
</feature>
<gene>
    <name evidence="2" type="ORF">PHYEVI_LOCUS5780</name>
</gene>
<reference evidence="2" key="1">
    <citation type="submission" date="2022-01" db="EMBL/GenBank/DDBJ databases">
        <authorList>
            <person name="King R."/>
        </authorList>
    </citation>
    <scope>NUCLEOTIDE SEQUENCE</scope>
</reference>
<organism evidence="2 3">
    <name type="scientific">Phyllotreta striolata</name>
    <name type="common">Striped flea beetle</name>
    <name type="synonym">Crioceris striolata</name>
    <dbReference type="NCBI Taxonomy" id="444603"/>
    <lineage>
        <taxon>Eukaryota</taxon>
        <taxon>Metazoa</taxon>
        <taxon>Ecdysozoa</taxon>
        <taxon>Arthropoda</taxon>
        <taxon>Hexapoda</taxon>
        <taxon>Insecta</taxon>
        <taxon>Pterygota</taxon>
        <taxon>Neoptera</taxon>
        <taxon>Endopterygota</taxon>
        <taxon>Coleoptera</taxon>
        <taxon>Polyphaga</taxon>
        <taxon>Cucujiformia</taxon>
        <taxon>Chrysomeloidea</taxon>
        <taxon>Chrysomelidae</taxon>
        <taxon>Galerucinae</taxon>
        <taxon>Alticini</taxon>
        <taxon>Phyllotreta</taxon>
    </lineage>
</organism>
<dbReference type="Pfam" id="PF14646">
    <property type="entry name" value="MYCBPAP"/>
    <property type="match status" value="1"/>
</dbReference>